<proteinExistence type="predicted"/>
<sequence length="250" mass="27261">MSANGSITLVPSVHYSASHCRRVRRAIREADPDLVAVELDVRRFEYFDRDVDPSFADLARAVTPIPAAIYTAVRAIQRTIGRLYGLDLETTDMAVAIDTAAELDTDVALVDDPIEKTISGIASRVGPATIPRVLIRAARPDPGRRADSVAPLSPPLAEIEHGDDVQPAIDLLRRVVPELAEVVIDRRDRAMAERLHALRLEGYDVVAVLGVGHHNGVRRTLASLEGNEGLRRVTVPIRSPTGSSRRIPID</sequence>
<dbReference type="PANTHER" id="PTHR21530">
    <property type="entry name" value="PHEROMONE SHUTDOWN PROTEIN"/>
    <property type="match status" value="1"/>
</dbReference>
<comment type="caution">
    <text evidence="1">The sequence shown here is derived from an EMBL/GenBank/DDBJ whole genome shotgun (WGS) entry which is preliminary data.</text>
</comment>
<dbReference type="AlphaFoldDB" id="A0A5D5AMX5"/>
<accession>A0A5D5AMX5</accession>
<keyword evidence="2" id="KW-1185">Reference proteome</keyword>
<organism evidence="1 2">
    <name type="scientific">Natrialba swarupiae</name>
    <dbReference type="NCBI Taxonomy" id="2448032"/>
    <lineage>
        <taxon>Archaea</taxon>
        <taxon>Methanobacteriati</taxon>
        <taxon>Methanobacteriota</taxon>
        <taxon>Stenosarchaea group</taxon>
        <taxon>Halobacteria</taxon>
        <taxon>Halobacteriales</taxon>
        <taxon>Natrialbaceae</taxon>
        <taxon>Natrialba</taxon>
    </lineage>
</organism>
<dbReference type="EMBL" id="VTAW01000042">
    <property type="protein sequence ID" value="TYT60451.1"/>
    <property type="molecule type" value="Genomic_DNA"/>
</dbReference>
<dbReference type="Proteomes" id="UP000324104">
    <property type="component" value="Unassembled WGS sequence"/>
</dbReference>
<protein>
    <submittedName>
        <fullName evidence="1">Conjugal transfer protein TraB</fullName>
    </submittedName>
</protein>
<gene>
    <name evidence="1" type="ORF">FYC77_18765</name>
</gene>
<dbReference type="RefSeq" id="WP_149083031.1">
    <property type="nucleotide sequence ID" value="NZ_VTAW01000042.1"/>
</dbReference>
<evidence type="ECO:0000313" key="2">
    <source>
        <dbReference type="Proteomes" id="UP000324104"/>
    </source>
</evidence>
<name>A0A5D5AMX5_9EURY</name>
<evidence type="ECO:0000313" key="1">
    <source>
        <dbReference type="EMBL" id="TYT60451.1"/>
    </source>
</evidence>
<dbReference type="CDD" id="cd14726">
    <property type="entry name" value="TraB_PrgY-like"/>
    <property type="match status" value="1"/>
</dbReference>
<dbReference type="InterPro" id="IPR046345">
    <property type="entry name" value="TraB_PrgY-like"/>
</dbReference>
<reference evidence="1 2" key="1">
    <citation type="submission" date="2019-08" db="EMBL/GenBank/DDBJ databases">
        <title>Archaea genome.</title>
        <authorList>
            <person name="Kajale S."/>
            <person name="Shouche Y."/>
            <person name="Deshpande N."/>
            <person name="Sharma A."/>
        </authorList>
    </citation>
    <scope>NUCLEOTIDE SEQUENCE [LARGE SCALE GENOMIC DNA]</scope>
    <source>
        <strain evidence="1 2">ESP3B_9</strain>
    </source>
</reference>
<dbReference type="PANTHER" id="PTHR21530:SF7">
    <property type="entry name" value="TRAB DOMAIN-CONTAINING PROTEIN"/>
    <property type="match status" value="1"/>
</dbReference>